<keyword evidence="8" id="KW-0347">Helicase</keyword>
<comment type="subunit">
    <text evidence="6">Homotetramer. Forms an RuvA(8)-RuvB(12)-Holliday junction (HJ) complex. HJ DNA is sandwiched between 2 RuvA tetramers; dsDNA enters through RuvA and exits via RuvB. An RuvB hexamer assembles on each DNA strand where it exits the tetramer. Each RuvB hexamer is contacted by two RuvA subunits (via domain III) on 2 adjacent RuvB subunits; this complex drives branch migration. In the full resolvosome a probable DNA-RuvA(4)-RuvB(12)-RuvC(2) complex forms which resolves the HJ.</text>
</comment>
<keyword evidence="8" id="KW-0378">Hydrolase</keyword>
<evidence type="ECO:0000256" key="2">
    <source>
        <dbReference type="ARBA" id="ARBA00022763"/>
    </source>
</evidence>
<reference evidence="8 9" key="1">
    <citation type="submission" date="2015-09" db="EMBL/GenBank/DDBJ databases">
        <authorList>
            <consortium name="Pathogen Informatics"/>
        </authorList>
    </citation>
    <scope>NUCLEOTIDE SEQUENCE [LARGE SCALE GENOMIC DNA]</scope>
    <source>
        <strain evidence="8 9">2789STDY5834928</strain>
    </source>
</reference>
<comment type="similarity">
    <text evidence="6">Belongs to the RuvA family.</text>
</comment>
<dbReference type="STRING" id="39492.ERS852540_00663"/>
<dbReference type="HAMAP" id="MF_00031">
    <property type="entry name" value="DNA_HJ_migration_RuvA"/>
    <property type="match status" value="1"/>
</dbReference>
<evidence type="ECO:0000256" key="6">
    <source>
        <dbReference type="HAMAP-Rule" id="MF_00031"/>
    </source>
</evidence>
<feature type="region of interest" description="Domain III" evidence="6">
    <location>
        <begin position="151"/>
        <end position="199"/>
    </location>
</feature>
<dbReference type="Pfam" id="PF14520">
    <property type="entry name" value="HHH_5"/>
    <property type="match status" value="1"/>
</dbReference>
<dbReference type="GO" id="GO:0009379">
    <property type="term" value="C:Holliday junction helicase complex"/>
    <property type="evidence" value="ECO:0007669"/>
    <property type="project" value="InterPro"/>
</dbReference>
<evidence type="ECO:0000313" key="9">
    <source>
        <dbReference type="Proteomes" id="UP000095662"/>
    </source>
</evidence>
<dbReference type="Pfam" id="PF01330">
    <property type="entry name" value="RuvA_N"/>
    <property type="match status" value="1"/>
</dbReference>
<dbReference type="Proteomes" id="UP000095662">
    <property type="component" value="Unassembled WGS sequence"/>
</dbReference>
<dbReference type="GO" id="GO:0005737">
    <property type="term" value="C:cytoplasm"/>
    <property type="evidence" value="ECO:0007669"/>
    <property type="project" value="UniProtKB-SubCell"/>
</dbReference>
<sequence length="199" mass="20548">MIYSVNGTVDLIEPNLAVIDCGGVGYACRTTANTLSQLKIGEKAKLLTYLSVREDAVELFGFYDAAELNCFKMLISVSGVGPKAALSILSGMTPQAFALCVASGDGKTLTNAPGIGRKTAERIVLELKDKVSKQDVAAGVKGSAVPIVAAPSNTYAEAVSALMVLGYSNGEATSALSGLDPSAPSDELIRAGLKKLAKF</sequence>
<dbReference type="InterPro" id="IPR000085">
    <property type="entry name" value="RuvA"/>
</dbReference>
<evidence type="ECO:0000256" key="5">
    <source>
        <dbReference type="ARBA" id="ARBA00023204"/>
    </source>
</evidence>
<comment type="function">
    <text evidence="6">The RuvA-RuvB-RuvC complex processes Holliday junction (HJ) DNA during genetic recombination and DNA repair, while the RuvA-RuvB complex plays an important role in the rescue of blocked DNA replication forks via replication fork reversal (RFR). RuvA specifically binds to HJ cruciform DNA, conferring on it an open structure. The RuvB hexamer acts as an ATP-dependent pump, pulling dsDNA into and through the RuvAB complex. HJ branch migration allows RuvC to scan DNA until it finds its consensus sequence, where it cleaves and resolves the cruciform DNA.</text>
</comment>
<dbReference type="InterPro" id="IPR013849">
    <property type="entry name" value="DNA_helicase_Holl-junc_RuvA_I"/>
</dbReference>
<organism evidence="8 9">
    <name type="scientific">[Eubacterium] siraeum</name>
    <dbReference type="NCBI Taxonomy" id="39492"/>
    <lineage>
        <taxon>Bacteria</taxon>
        <taxon>Bacillati</taxon>
        <taxon>Bacillota</taxon>
        <taxon>Clostridia</taxon>
        <taxon>Eubacteriales</taxon>
        <taxon>Oscillospiraceae</taxon>
        <taxon>Oscillospiraceae incertae sedis</taxon>
    </lineage>
</organism>
<dbReference type="InterPro" id="IPR012340">
    <property type="entry name" value="NA-bd_OB-fold"/>
</dbReference>
<protein>
    <recommendedName>
        <fullName evidence="6">Holliday junction branch migration complex subunit RuvA</fullName>
    </recommendedName>
</protein>
<keyword evidence="8" id="KW-0067">ATP-binding</keyword>
<dbReference type="SUPFAM" id="SSF47781">
    <property type="entry name" value="RuvA domain 2-like"/>
    <property type="match status" value="1"/>
</dbReference>
<dbReference type="NCBIfam" id="TIGR00084">
    <property type="entry name" value="ruvA"/>
    <property type="match status" value="1"/>
</dbReference>
<keyword evidence="3 6" id="KW-0238">DNA-binding</keyword>
<dbReference type="InterPro" id="IPR036267">
    <property type="entry name" value="RuvA_C_sf"/>
</dbReference>
<keyword evidence="5 6" id="KW-0234">DNA repair</keyword>
<dbReference type="SMART" id="SM00278">
    <property type="entry name" value="HhH1"/>
    <property type="match status" value="2"/>
</dbReference>
<dbReference type="GO" id="GO:0006281">
    <property type="term" value="P:DNA repair"/>
    <property type="evidence" value="ECO:0007669"/>
    <property type="project" value="UniProtKB-UniRule"/>
</dbReference>
<evidence type="ECO:0000256" key="4">
    <source>
        <dbReference type="ARBA" id="ARBA00023172"/>
    </source>
</evidence>
<evidence type="ECO:0000313" key="8">
    <source>
        <dbReference type="EMBL" id="CUQ83326.1"/>
    </source>
</evidence>
<dbReference type="Gene3D" id="1.10.150.20">
    <property type="entry name" value="5' to 3' exonuclease, C-terminal subdomain"/>
    <property type="match status" value="1"/>
</dbReference>
<dbReference type="GO" id="GO:0048476">
    <property type="term" value="C:Holliday junction resolvase complex"/>
    <property type="evidence" value="ECO:0007669"/>
    <property type="project" value="UniProtKB-UniRule"/>
</dbReference>
<dbReference type="Pfam" id="PF07499">
    <property type="entry name" value="RuvA_C"/>
    <property type="match status" value="1"/>
</dbReference>
<evidence type="ECO:0000256" key="1">
    <source>
        <dbReference type="ARBA" id="ARBA00022490"/>
    </source>
</evidence>
<feature type="domain" description="Helix-hairpin-helix DNA-binding motif class 1" evidence="7">
    <location>
        <begin position="107"/>
        <end position="126"/>
    </location>
</feature>
<evidence type="ECO:0000256" key="3">
    <source>
        <dbReference type="ARBA" id="ARBA00023125"/>
    </source>
</evidence>
<dbReference type="EMBL" id="CZBY01000004">
    <property type="protein sequence ID" value="CUQ83326.1"/>
    <property type="molecule type" value="Genomic_DNA"/>
</dbReference>
<dbReference type="InterPro" id="IPR003583">
    <property type="entry name" value="Hlx-hairpin-Hlx_DNA-bd_motif"/>
</dbReference>
<keyword evidence="8" id="KW-0547">Nucleotide-binding</keyword>
<dbReference type="GO" id="GO:0009378">
    <property type="term" value="F:four-way junction helicase activity"/>
    <property type="evidence" value="ECO:0007669"/>
    <property type="project" value="InterPro"/>
</dbReference>
<dbReference type="GO" id="GO:0000400">
    <property type="term" value="F:four-way junction DNA binding"/>
    <property type="evidence" value="ECO:0007669"/>
    <property type="project" value="UniProtKB-UniRule"/>
</dbReference>
<comment type="caution">
    <text evidence="6">Lacks conserved residue(s) required for the propagation of feature annotation.</text>
</comment>
<dbReference type="GO" id="GO:0016787">
    <property type="term" value="F:hydrolase activity"/>
    <property type="evidence" value="ECO:0007669"/>
    <property type="project" value="UniProtKB-KW"/>
</dbReference>
<evidence type="ECO:0000259" key="7">
    <source>
        <dbReference type="SMART" id="SM00278"/>
    </source>
</evidence>
<dbReference type="GO" id="GO:0005524">
    <property type="term" value="F:ATP binding"/>
    <property type="evidence" value="ECO:0007669"/>
    <property type="project" value="InterPro"/>
</dbReference>
<keyword evidence="2 6" id="KW-0227">DNA damage</keyword>
<dbReference type="GO" id="GO:0006310">
    <property type="term" value="P:DNA recombination"/>
    <property type="evidence" value="ECO:0007669"/>
    <property type="project" value="UniProtKB-UniRule"/>
</dbReference>
<comment type="subcellular location">
    <subcellularLocation>
        <location evidence="6">Cytoplasm</location>
    </subcellularLocation>
</comment>
<comment type="domain">
    <text evidence="6">Has three domains with a flexible linker between the domains II and III and assumes an 'L' shape. Domain III is highly mobile and contacts RuvB.</text>
</comment>
<proteinExistence type="inferred from homology"/>
<dbReference type="InterPro" id="IPR010994">
    <property type="entry name" value="RuvA_2-like"/>
</dbReference>
<dbReference type="Gene3D" id="2.40.50.140">
    <property type="entry name" value="Nucleic acid-binding proteins"/>
    <property type="match status" value="1"/>
</dbReference>
<keyword evidence="4 6" id="KW-0233">DNA recombination</keyword>
<dbReference type="SUPFAM" id="SSF50249">
    <property type="entry name" value="Nucleic acid-binding proteins"/>
    <property type="match status" value="1"/>
</dbReference>
<name>A0A174ZGL4_9FIRM</name>
<gene>
    <name evidence="6 8" type="primary">ruvA</name>
    <name evidence="8" type="ORF">ERS852540_00663</name>
</gene>
<keyword evidence="1 6" id="KW-0963">Cytoplasm</keyword>
<dbReference type="CDD" id="cd14332">
    <property type="entry name" value="UBA_RuvA_C"/>
    <property type="match status" value="1"/>
</dbReference>
<dbReference type="AlphaFoldDB" id="A0A174ZGL4"/>
<dbReference type="Gene3D" id="1.10.8.10">
    <property type="entry name" value="DNA helicase RuvA subunit, C-terminal domain"/>
    <property type="match status" value="1"/>
</dbReference>
<dbReference type="InterPro" id="IPR011114">
    <property type="entry name" value="RuvA_C"/>
</dbReference>
<dbReference type="OrthoDB" id="5293449at2"/>
<dbReference type="SUPFAM" id="SSF46929">
    <property type="entry name" value="DNA helicase RuvA subunit, C-terminal domain"/>
    <property type="match status" value="1"/>
</dbReference>
<feature type="domain" description="Helix-hairpin-helix DNA-binding motif class 1" evidence="7">
    <location>
        <begin position="72"/>
        <end position="91"/>
    </location>
</feature>
<accession>A0A174ZGL4</accession>